<sequence length="310" mass="33838">MALAKVSGYPDYGSSSQGKFSRAIWSGKLLAKYYATSVITDISNTTYEGDIKEQGDLVYIRAVPDITIRDYVKGQKLEYDNPDAPPAVDLLIDKGKYFAFTCDDVDKWQSDIDLLDLWSSDAAEQLKVVIDSEVLSAVPSQAHSSNMGDKAGKISGAIDIGKTGAPIQITKTNVLDYIVDCASVLDEQNIPETGRWLVIPAWLAGMIKKSDLKDAALTNDTVSILRNGRIGSIDRFDVYSSNHVGSVVDTGDTVNKILFGHRSALTFASQIIRVETLRAESTFGDLVRGLHVYGFKVIKPEGLGVLYAMR</sequence>
<gene>
    <name evidence="1" type="ORF">MBAV_003989</name>
</gene>
<dbReference type="AlphaFoldDB" id="A0A0F3GPE1"/>
<accession>A0A0F3GPE1</accession>
<organism evidence="1 2">
    <name type="scientific">Candidatus Magnetobacterium bavaricum</name>
    <dbReference type="NCBI Taxonomy" id="29290"/>
    <lineage>
        <taxon>Bacteria</taxon>
        <taxon>Pseudomonadati</taxon>
        <taxon>Nitrospirota</taxon>
        <taxon>Thermodesulfovibrionia</taxon>
        <taxon>Thermodesulfovibrionales</taxon>
        <taxon>Candidatus Magnetobacteriaceae</taxon>
        <taxon>Candidatus Magnetobacterium</taxon>
    </lineage>
</organism>
<evidence type="ECO:0000313" key="2">
    <source>
        <dbReference type="Proteomes" id="UP000033423"/>
    </source>
</evidence>
<protein>
    <recommendedName>
        <fullName evidence="3">Capsid protein</fullName>
    </recommendedName>
</protein>
<proteinExistence type="predicted"/>
<reference evidence="1 2" key="1">
    <citation type="submission" date="2015-02" db="EMBL/GenBank/DDBJ databases">
        <title>Single-cell genomics of uncultivated deep-branching MTB reveals a conserved set of magnetosome genes.</title>
        <authorList>
            <person name="Kolinko S."/>
            <person name="Richter M."/>
            <person name="Glockner F.O."/>
            <person name="Brachmann A."/>
            <person name="Schuler D."/>
        </authorList>
    </citation>
    <scope>NUCLEOTIDE SEQUENCE [LARGE SCALE GENOMIC DNA]</scope>
    <source>
        <strain evidence="1">TM-1</strain>
    </source>
</reference>
<name>A0A0F3GPE1_9BACT</name>
<dbReference type="Proteomes" id="UP000033423">
    <property type="component" value="Unassembled WGS sequence"/>
</dbReference>
<evidence type="ECO:0000313" key="1">
    <source>
        <dbReference type="EMBL" id="KJU83829.1"/>
    </source>
</evidence>
<comment type="caution">
    <text evidence="1">The sequence shown here is derived from an EMBL/GenBank/DDBJ whole genome shotgun (WGS) entry which is preliminary data.</text>
</comment>
<dbReference type="EMBL" id="LACI01001711">
    <property type="protein sequence ID" value="KJU83829.1"/>
    <property type="molecule type" value="Genomic_DNA"/>
</dbReference>
<keyword evidence="2" id="KW-1185">Reference proteome</keyword>
<evidence type="ECO:0008006" key="3">
    <source>
        <dbReference type="Google" id="ProtNLM"/>
    </source>
</evidence>
<dbReference type="Pfam" id="PF25209">
    <property type="entry name" value="Phage_capsid_4"/>
    <property type="match status" value="1"/>
</dbReference>